<dbReference type="PROSITE" id="PS00678">
    <property type="entry name" value="WD_REPEATS_1"/>
    <property type="match status" value="2"/>
</dbReference>
<feature type="repeat" description="WD" evidence="3">
    <location>
        <begin position="308"/>
        <end position="349"/>
    </location>
</feature>
<dbReference type="Pfam" id="PF00400">
    <property type="entry name" value="WD40"/>
    <property type="match status" value="4"/>
</dbReference>
<comment type="caution">
    <text evidence="6">The sequence shown here is derived from an EMBL/GenBank/DDBJ whole genome shotgun (WGS) entry which is preliminary data.</text>
</comment>
<dbReference type="Gene3D" id="2.130.10.10">
    <property type="entry name" value="YVTN repeat-like/Quinoprotein amine dehydrogenase"/>
    <property type="match status" value="3"/>
</dbReference>
<dbReference type="InterPro" id="IPR036322">
    <property type="entry name" value="WD40_repeat_dom_sf"/>
</dbReference>
<dbReference type="PROSITE" id="PS50053">
    <property type="entry name" value="UBIQUITIN_2"/>
    <property type="match status" value="1"/>
</dbReference>
<organism evidence="6 7">
    <name type="scientific">Effrenium voratum</name>
    <dbReference type="NCBI Taxonomy" id="2562239"/>
    <lineage>
        <taxon>Eukaryota</taxon>
        <taxon>Sar</taxon>
        <taxon>Alveolata</taxon>
        <taxon>Dinophyceae</taxon>
        <taxon>Suessiales</taxon>
        <taxon>Symbiodiniaceae</taxon>
        <taxon>Effrenium</taxon>
    </lineage>
</organism>
<proteinExistence type="predicted"/>
<dbReference type="EMBL" id="CAUJNA010003671">
    <property type="protein sequence ID" value="CAJ1407412.1"/>
    <property type="molecule type" value="Genomic_DNA"/>
</dbReference>
<gene>
    <name evidence="6" type="ORF">EVOR1521_LOCUS29113</name>
</gene>
<feature type="region of interest" description="Disordered" evidence="4">
    <location>
        <begin position="28"/>
        <end position="48"/>
    </location>
</feature>
<dbReference type="Gene3D" id="3.10.20.90">
    <property type="entry name" value="Phosphatidylinositol 3-kinase Catalytic Subunit, Chain A, domain 1"/>
    <property type="match status" value="1"/>
</dbReference>
<dbReference type="CDD" id="cd00200">
    <property type="entry name" value="WD40"/>
    <property type="match status" value="1"/>
</dbReference>
<keyword evidence="1 3" id="KW-0853">WD repeat</keyword>
<keyword evidence="7" id="KW-1185">Reference proteome</keyword>
<dbReference type="InterPro" id="IPR000626">
    <property type="entry name" value="Ubiquitin-like_dom"/>
</dbReference>
<feature type="repeat" description="WD" evidence="3">
    <location>
        <begin position="445"/>
        <end position="486"/>
    </location>
</feature>
<dbReference type="InterPro" id="IPR019775">
    <property type="entry name" value="WD40_repeat_CS"/>
</dbReference>
<dbReference type="SMART" id="SM00320">
    <property type="entry name" value="WD40"/>
    <property type="match status" value="7"/>
</dbReference>
<evidence type="ECO:0000313" key="6">
    <source>
        <dbReference type="EMBL" id="CAJ1407412.1"/>
    </source>
</evidence>
<keyword evidence="2" id="KW-0677">Repeat</keyword>
<protein>
    <recommendedName>
        <fullName evidence="5">Ubiquitin-like domain-containing protein</fullName>
    </recommendedName>
</protein>
<dbReference type="InterPro" id="IPR001680">
    <property type="entry name" value="WD40_rpt"/>
</dbReference>
<feature type="domain" description="Ubiquitin-like" evidence="5">
    <location>
        <begin position="70"/>
        <end position="140"/>
    </location>
</feature>
<name>A0AA36JKR6_9DINO</name>
<dbReference type="Proteomes" id="UP001178507">
    <property type="component" value="Unassembled WGS sequence"/>
</dbReference>
<dbReference type="PANTHER" id="PTHR19879:SF9">
    <property type="entry name" value="TRANSCRIPTION INITIATION FACTOR TFIID SUBUNIT 5"/>
    <property type="match status" value="1"/>
</dbReference>
<feature type="repeat" description="WD" evidence="3">
    <location>
        <begin position="350"/>
        <end position="384"/>
    </location>
</feature>
<dbReference type="InterPro" id="IPR029071">
    <property type="entry name" value="Ubiquitin-like_domsf"/>
</dbReference>
<evidence type="ECO:0000256" key="2">
    <source>
        <dbReference type="ARBA" id="ARBA00022737"/>
    </source>
</evidence>
<dbReference type="AlphaFoldDB" id="A0AA36JKR6"/>
<reference evidence="6" key="1">
    <citation type="submission" date="2023-08" db="EMBL/GenBank/DDBJ databases">
        <authorList>
            <person name="Chen Y."/>
            <person name="Shah S."/>
            <person name="Dougan E. K."/>
            <person name="Thang M."/>
            <person name="Chan C."/>
        </authorList>
    </citation>
    <scope>NUCLEOTIDE SEQUENCE</scope>
</reference>
<sequence>MALSFRWPFSMFDHSADDGLQNLRDALEKAEEAVSSSSSDTEEERERKEEILEGFRAKLEELEVETQKSFRITVCSAMSGECVASVRLKPSDSVLHLCEAVVKEMGQKVVSHSVLFQNEVLPQHRELREVGLQDGDTVYLARAPVKCLTASHDGTACMWSFEQDSCSSSDPVKLRPGGALKSATVSPCGTMLLTLSTEEGGSGKLWCAQSHHFLHKLQGGCGSASFAPDGQSLVGVDADGVAVIWCARTGRVSQRMFAPNASSQWDTDSDDDTEMSFANFSPCGRYVVTASGFGAQLWDTSGNLLHTLHGHEGSIRCTAFAQNSRFLLTAASDDSARLWDVETGRCLRVLVGHQGALNYCTFSPTGEAAMTASRDGTVKLWEFEDLDLGLGEALRVDCSLTLEAEGGVVSSACFSPEGSRLLIACASATVRLVHIATGQLQLSLEGLHEDWVRSANFSPDGLIIATSSYDGNVGVWSATTGKCLRVLQGHSQAVVSAHLAA</sequence>
<dbReference type="PANTHER" id="PTHR19879">
    <property type="entry name" value="TRANSCRIPTION INITIATION FACTOR TFIID"/>
    <property type="match status" value="1"/>
</dbReference>
<dbReference type="SUPFAM" id="SSF54236">
    <property type="entry name" value="Ubiquitin-like"/>
    <property type="match status" value="1"/>
</dbReference>
<dbReference type="SUPFAM" id="SSF50978">
    <property type="entry name" value="WD40 repeat-like"/>
    <property type="match status" value="2"/>
</dbReference>
<evidence type="ECO:0000256" key="1">
    <source>
        <dbReference type="ARBA" id="ARBA00022574"/>
    </source>
</evidence>
<evidence type="ECO:0000259" key="5">
    <source>
        <dbReference type="PROSITE" id="PS50053"/>
    </source>
</evidence>
<dbReference type="PROSITE" id="PS50082">
    <property type="entry name" value="WD_REPEATS_2"/>
    <property type="match status" value="3"/>
</dbReference>
<accession>A0AA36JKR6</accession>
<evidence type="ECO:0000313" key="7">
    <source>
        <dbReference type="Proteomes" id="UP001178507"/>
    </source>
</evidence>
<evidence type="ECO:0000256" key="3">
    <source>
        <dbReference type="PROSITE-ProRule" id="PRU00221"/>
    </source>
</evidence>
<dbReference type="PROSITE" id="PS50294">
    <property type="entry name" value="WD_REPEATS_REGION"/>
    <property type="match status" value="3"/>
</dbReference>
<dbReference type="InterPro" id="IPR015943">
    <property type="entry name" value="WD40/YVTN_repeat-like_dom_sf"/>
</dbReference>
<evidence type="ECO:0000256" key="4">
    <source>
        <dbReference type="SAM" id="MobiDB-lite"/>
    </source>
</evidence>